<keyword evidence="16" id="KW-1185">Reference proteome</keyword>
<evidence type="ECO:0000313" key="11">
    <source>
        <dbReference type="EMBL" id="WXB13396.1"/>
    </source>
</evidence>
<keyword evidence="1" id="KW-1133">Transmembrane helix</keyword>
<evidence type="ECO:0000313" key="2">
    <source>
        <dbReference type="EMBL" id="WXB13386.1"/>
    </source>
</evidence>
<dbReference type="EMBL" id="CP089984">
    <property type="protein sequence ID" value="WXB13392.1"/>
    <property type="molecule type" value="Genomic_DNA"/>
</dbReference>
<dbReference type="EMBL" id="CP089984">
    <property type="protein sequence ID" value="WXB13397.1"/>
    <property type="molecule type" value="Genomic_DNA"/>
</dbReference>
<evidence type="ECO:0000313" key="7">
    <source>
        <dbReference type="EMBL" id="WXB13391.1"/>
    </source>
</evidence>
<gene>
    <name evidence="2" type="ORF">LZC94_36780</name>
    <name evidence="3" type="ORF">LZC94_36785</name>
    <name evidence="4" type="ORF">LZC94_36790</name>
    <name evidence="5" type="ORF">LZC94_36795</name>
    <name evidence="6" type="ORF">LZC94_36800</name>
    <name evidence="7" type="ORF">LZC94_36805</name>
    <name evidence="8" type="ORF">LZC94_36810</name>
    <name evidence="9" type="ORF">LZC94_36815</name>
    <name evidence="10" type="ORF">LZC94_36820</name>
    <name evidence="11" type="ORF">LZC94_36830</name>
    <name evidence="12" type="ORF">LZC94_36835</name>
    <name evidence="13" type="ORF">LZC94_36840</name>
    <name evidence="14" type="ORF">LZC94_36850</name>
    <name evidence="15" type="ORF">LZC94_36860</name>
</gene>
<evidence type="ECO:0000256" key="1">
    <source>
        <dbReference type="SAM" id="Phobius"/>
    </source>
</evidence>
<evidence type="ECO:0000313" key="9">
    <source>
        <dbReference type="EMBL" id="WXB13393.1"/>
    </source>
</evidence>
<evidence type="ECO:0000313" key="12">
    <source>
        <dbReference type="EMBL" id="WXB13397.1"/>
    </source>
</evidence>
<keyword evidence="1" id="KW-0472">Membrane</keyword>
<dbReference type="EMBL" id="CP089984">
    <property type="protein sequence ID" value="WXB13387.1"/>
    <property type="molecule type" value="Genomic_DNA"/>
</dbReference>
<evidence type="ECO:0000313" key="16">
    <source>
        <dbReference type="Proteomes" id="UP001370348"/>
    </source>
</evidence>
<dbReference type="EMBL" id="CP089984">
    <property type="protein sequence ID" value="WXB13396.1"/>
    <property type="molecule type" value="Genomic_DNA"/>
</dbReference>
<sequence>MNKTTDIMKLVKDEKGATTVEYGLLLVAILLIVAGAFKALGAAVAAGATKAAAAVK</sequence>
<dbReference type="EMBL" id="CP089984">
    <property type="protein sequence ID" value="WXB13390.1"/>
    <property type="molecule type" value="Genomic_DNA"/>
</dbReference>
<name>A0ABZ2LR38_9BACT</name>
<proteinExistence type="predicted"/>
<evidence type="ECO:0000313" key="3">
    <source>
        <dbReference type="EMBL" id="WXB13387.1"/>
    </source>
</evidence>
<dbReference type="EMBL" id="CP089984">
    <property type="protein sequence ID" value="WXB13391.1"/>
    <property type="molecule type" value="Genomic_DNA"/>
</dbReference>
<dbReference type="EMBL" id="CP089984">
    <property type="protein sequence ID" value="WXB13389.1"/>
    <property type="molecule type" value="Genomic_DNA"/>
</dbReference>
<evidence type="ECO:0000313" key="6">
    <source>
        <dbReference type="EMBL" id="WXB13390.1"/>
    </source>
</evidence>
<dbReference type="EMBL" id="CP089984">
    <property type="protein sequence ID" value="WXB13402.1"/>
    <property type="molecule type" value="Genomic_DNA"/>
</dbReference>
<dbReference type="EMBL" id="CP089984">
    <property type="protein sequence ID" value="WXB13400.1"/>
    <property type="molecule type" value="Genomic_DNA"/>
</dbReference>
<dbReference type="EMBL" id="CP089984">
    <property type="protein sequence ID" value="WXB13386.1"/>
    <property type="molecule type" value="Genomic_DNA"/>
</dbReference>
<evidence type="ECO:0000313" key="8">
    <source>
        <dbReference type="EMBL" id="WXB13392.1"/>
    </source>
</evidence>
<reference evidence="2 16" key="1">
    <citation type="submission" date="2021-12" db="EMBL/GenBank/DDBJ databases">
        <title>Discovery of the Pendulisporaceae a myxobacterial family with distinct sporulation behavior and unique specialized metabolism.</title>
        <authorList>
            <person name="Garcia R."/>
            <person name="Popoff A."/>
            <person name="Bader C.D."/>
            <person name="Loehr J."/>
            <person name="Walesch S."/>
            <person name="Walt C."/>
            <person name="Boldt J."/>
            <person name="Bunk B."/>
            <person name="Haeckl F.J.F.P.J."/>
            <person name="Gunesch A.P."/>
            <person name="Birkelbach J."/>
            <person name="Nuebel U."/>
            <person name="Pietschmann T."/>
            <person name="Bach T."/>
            <person name="Mueller R."/>
        </authorList>
    </citation>
    <scope>NUCLEOTIDE SEQUENCE [LARGE SCALE GENOMIC DNA]</scope>
    <source>
        <strain evidence="2 16">MSr11954</strain>
    </source>
</reference>
<feature type="transmembrane region" description="Helical" evidence="1">
    <location>
        <begin position="22"/>
        <end position="46"/>
    </location>
</feature>
<dbReference type="Proteomes" id="UP001370348">
    <property type="component" value="Chromosome"/>
</dbReference>
<dbReference type="EMBL" id="CP089984">
    <property type="protein sequence ID" value="WXB13393.1"/>
    <property type="molecule type" value="Genomic_DNA"/>
</dbReference>
<evidence type="ECO:0008006" key="17">
    <source>
        <dbReference type="Google" id="ProtNLM"/>
    </source>
</evidence>
<evidence type="ECO:0000313" key="4">
    <source>
        <dbReference type="EMBL" id="WXB13388.1"/>
    </source>
</evidence>
<evidence type="ECO:0000313" key="14">
    <source>
        <dbReference type="EMBL" id="WXB13400.1"/>
    </source>
</evidence>
<dbReference type="RefSeq" id="WP_394823010.1">
    <property type="nucleotide sequence ID" value="NZ_CP089984.1"/>
</dbReference>
<protein>
    <recommendedName>
        <fullName evidence="17">Flp family type IVb pilin</fullName>
    </recommendedName>
</protein>
<evidence type="ECO:0000313" key="13">
    <source>
        <dbReference type="EMBL" id="WXB13398.1"/>
    </source>
</evidence>
<evidence type="ECO:0000313" key="10">
    <source>
        <dbReference type="EMBL" id="WXB13394.1"/>
    </source>
</evidence>
<organism evidence="2 16">
    <name type="scientific">Pendulispora albinea</name>
    <dbReference type="NCBI Taxonomy" id="2741071"/>
    <lineage>
        <taxon>Bacteria</taxon>
        <taxon>Pseudomonadati</taxon>
        <taxon>Myxococcota</taxon>
        <taxon>Myxococcia</taxon>
        <taxon>Myxococcales</taxon>
        <taxon>Sorangiineae</taxon>
        <taxon>Pendulisporaceae</taxon>
        <taxon>Pendulispora</taxon>
    </lineage>
</organism>
<evidence type="ECO:0000313" key="15">
    <source>
        <dbReference type="EMBL" id="WXB13402.1"/>
    </source>
</evidence>
<dbReference type="EMBL" id="CP089984">
    <property type="protein sequence ID" value="WXB13398.1"/>
    <property type="molecule type" value="Genomic_DNA"/>
</dbReference>
<evidence type="ECO:0000313" key="5">
    <source>
        <dbReference type="EMBL" id="WXB13389.1"/>
    </source>
</evidence>
<dbReference type="EMBL" id="CP089984">
    <property type="protein sequence ID" value="WXB13388.1"/>
    <property type="molecule type" value="Genomic_DNA"/>
</dbReference>
<dbReference type="EMBL" id="CP089984">
    <property type="protein sequence ID" value="WXB13394.1"/>
    <property type="molecule type" value="Genomic_DNA"/>
</dbReference>
<keyword evidence="1" id="KW-0812">Transmembrane</keyword>
<accession>A0ABZ2LR38</accession>